<comment type="caution">
    <text evidence="1">The sequence shown here is derived from an EMBL/GenBank/DDBJ whole genome shotgun (WGS) entry which is preliminary data.</text>
</comment>
<dbReference type="EMBL" id="SHKY01000001">
    <property type="protein sequence ID" value="RZU48688.1"/>
    <property type="molecule type" value="Genomic_DNA"/>
</dbReference>
<reference evidence="1 2" key="1">
    <citation type="submission" date="2019-02" db="EMBL/GenBank/DDBJ databases">
        <title>Sequencing the genomes of 1000 actinobacteria strains.</title>
        <authorList>
            <person name="Klenk H.-P."/>
        </authorList>
    </citation>
    <scope>NUCLEOTIDE SEQUENCE [LARGE SCALE GENOMIC DNA]</scope>
    <source>
        <strain evidence="1 2">DSM 45162</strain>
    </source>
</reference>
<dbReference type="Gene3D" id="1.10.620.20">
    <property type="entry name" value="Ribonucleotide Reductase, subunit A"/>
    <property type="match status" value="1"/>
</dbReference>
<protein>
    <submittedName>
        <fullName evidence="1">Para-aminobenzoate N-oxygenase AurF</fullName>
    </submittedName>
</protein>
<dbReference type="InterPro" id="IPR012348">
    <property type="entry name" value="RNR-like"/>
</dbReference>
<evidence type="ECO:0000313" key="1">
    <source>
        <dbReference type="EMBL" id="RZU48688.1"/>
    </source>
</evidence>
<proteinExistence type="predicted"/>
<dbReference type="Proteomes" id="UP000292564">
    <property type="component" value="Unassembled WGS sequence"/>
</dbReference>
<evidence type="ECO:0000313" key="2">
    <source>
        <dbReference type="Proteomes" id="UP000292564"/>
    </source>
</evidence>
<gene>
    <name evidence="1" type="ORF">EV385_0406</name>
</gene>
<dbReference type="AlphaFoldDB" id="A0A4Q7ZDG7"/>
<accession>A0A4Q7ZDG7</accession>
<dbReference type="OrthoDB" id="505347at2"/>
<dbReference type="Pfam" id="PF11583">
    <property type="entry name" value="AurF"/>
    <property type="match status" value="1"/>
</dbReference>
<dbReference type="GO" id="GO:0016491">
    <property type="term" value="F:oxidoreductase activity"/>
    <property type="evidence" value="ECO:0007669"/>
    <property type="project" value="InterPro"/>
</dbReference>
<organism evidence="1 2">
    <name type="scientific">Krasilnikovia cinnamomea</name>
    <dbReference type="NCBI Taxonomy" id="349313"/>
    <lineage>
        <taxon>Bacteria</taxon>
        <taxon>Bacillati</taxon>
        <taxon>Actinomycetota</taxon>
        <taxon>Actinomycetes</taxon>
        <taxon>Micromonosporales</taxon>
        <taxon>Micromonosporaceae</taxon>
        <taxon>Krasilnikovia</taxon>
    </lineage>
</organism>
<dbReference type="RefSeq" id="WP_130507896.1">
    <property type="nucleotide sequence ID" value="NZ_SHKY01000001.1"/>
</dbReference>
<dbReference type="InterPro" id="IPR025859">
    <property type="entry name" value="AurF/CmlI"/>
</dbReference>
<name>A0A4Q7ZDG7_9ACTN</name>
<sequence length="303" mass="33687">MDPFADWYDAAGVRAGIRRTFADERDQAKVFFPTALVPYLEHDLVRERAPQQRETLTVRHLYQFLLATTHLETRVVNRGAERIANNRIGVPVDAQLRMDAFKVYCDEGYHSLYSLDLARQVEAATGIAVPDWDFGGFADRLDATAAALLPGAEVLAQLLQVVVFETLITAVLNELPADPTVVTTVRDLARDHARDEGRHHRYFAGFFRHLWTQLDAPTRARAAVALPELIEDCLRWDGEPVRRSLTLAGLTAAEADTVVRDCYGGTPQMRQTASATVRLCRSTGVLDQPGAWEAFAAKGLVDD</sequence>
<keyword evidence="2" id="KW-1185">Reference proteome</keyword>